<evidence type="ECO:0000259" key="3">
    <source>
        <dbReference type="PROSITE" id="PS51000"/>
    </source>
</evidence>
<comment type="caution">
    <text evidence="4">The sequence shown here is derived from an EMBL/GenBank/DDBJ whole genome shotgun (WGS) entry which is preliminary data.</text>
</comment>
<evidence type="ECO:0000256" key="1">
    <source>
        <dbReference type="ARBA" id="ARBA00023015"/>
    </source>
</evidence>
<dbReference type="PROSITE" id="PS52050">
    <property type="entry name" value="WYL"/>
    <property type="match status" value="1"/>
</dbReference>
<dbReference type="Pfam" id="PF13280">
    <property type="entry name" value="WYL"/>
    <property type="match status" value="1"/>
</dbReference>
<organism evidence="4 5">
    <name type="scientific">Nocardiopsis mangrovi</name>
    <dbReference type="NCBI Taxonomy" id="1179818"/>
    <lineage>
        <taxon>Bacteria</taxon>
        <taxon>Bacillati</taxon>
        <taxon>Actinomycetota</taxon>
        <taxon>Actinomycetes</taxon>
        <taxon>Streptosporangiales</taxon>
        <taxon>Nocardiopsidaceae</taxon>
        <taxon>Nocardiopsis</taxon>
    </lineage>
</organism>
<reference evidence="5" key="1">
    <citation type="journal article" date="2019" name="Int. J. Syst. Evol. Microbiol.">
        <title>The Global Catalogue of Microorganisms (GCM) 10K type strain sequencing project: providing services to taxonomists for standard genome sequencing and annotation.</title>
        <authorList>
            <consortium name="The Broad Institute Genomics Platform"/>
            <consortium name="The Broad Institute Genome Sequencing Center for Infectious Disease"/>
            <person name="Wu L."/>
            <person name="Ma J."/>
        </authorList>
    </citation>
    <scope>NUCLEOTIDE SEQUENCE [LARGE SCALE GENOMIC DNA]</scope>
    <source>
        <strain evidence="5">XZYJ18</strain>
    </source>
</reference>
<gene>
    <name evidence="4" type="ORF">ACFO4E_08265</name>
</gene>
<name>A0ABV9DSH5_9ACTN</name>
<sequence>MRAGRLLSLLLLLQNRGRMTAARLAEELEVSERTIYRDVEALSAAGVPVYADRGSGGGYRLLDGYRTRLTGMTGGEAETLFLTGVPGAAGDLGLGAEMAVAHLKLLAALPEELRERAERVRSRFHLDATAWWREPDDTPHLAELAAAVWEQRTVEVAYRRFDGTQVQRTLDPLGIVLKAGAWYVLARPHARSGHHADVRTFRVSRIRELGVTDGVFAHPDGFDLAGQWRAWSREFEESRHTLPARIRLTRRGLDLMRTLSAPLTAAGTEGAEPGPDGWCECEVLVESIGFALSEFASYGPDIEVLSPAELRSALAAHARATAALYAGDDR</sequence>
<dbReference type="Gene3D" id="1.10.10.10">
    <property type="entry name" value="Winged helix-like DNA-binding domain superfamily/Winged helix DNA-binding domain"/>
    <property type="match status" value="1"/>
</dbReference>
<dbReference type="PIRSF" id="PIRSF016838">
    <property type="entry name" value="PafC"/>
    <property type="match status" value="1"/>
</dbReference>
<dbReference type="InterPro" id="IPR036388">
    <property type="entry name" value="WH-like_DNA-bd_sf"/>
</dbReference>
<dbReference type="Pfam" id="PF08279">
    <property type="entry name" value="HTH_11"/>
    <property type="match status" value="1"/>
</dbReference>
<dbReference type="InterPro" id="IPR051534">
    <property type="entry name" value="CBASS_pafABC_assoc_protein"/>
</dbReference>
<keyword evidence="5" id="KW-1185">Reference proteome</keyword>
<protein>
    <submittedName>
        <fullName evidence="4">Helix-turn-helix transcriptional regulator</fullName>
    </submittedName>
</protein>
<dbReference type="Proteomes" id="UP001595923">
    <property type="component" value="Unassembled WGS sequence"/>
</dbReference>
<dbReference type="InterPro" id="IPR026881">
    <property type="entry name" value="WYL_dom"/>
</dbReference>
<feature type="domain" description="HTH deoR-type" evidence="3">
    <location>
        <begin position="2"/>
        <end position="60"/>
    </location>
</feature>
<evidence type="ECO:0000313" key="5">
    <source>
        <dbReference type="Proteomes" id="UP001595923"/>
    </source>
</evidence>
<dbReference type="PROSITE" id="PS51000">
    <property type="entry name" value="HTH_DEOR_2"/>
    <property type="match status" value="1"/>
</dbReference>
<dbReference type="InterPro" id="IPR001034">
    <property type="entry name" value="DeoR_HTH"/>
</dbReference>
<evidence type="ECO:0000313" key="4">
    <source>
        <dbReference type="EMBL" id="MFC4561850.1"/>
    </source>
</evidence>
<proteinExistence type="predicted"/>
<dbReference type="PANTHER" id="PTHR34580:SF1">
    <property type="entry name" value="PROTEIN PAFC"/>
    <property type="match status" value="1"/>
</dbReference>
<dbReference type="InterPro" id="IPR013196">
    <property type="entry name" value="HTH_11"/>
</dbReference>
<dbReference type="RefSeq" id="WP_378572508.1">
    <property type="nucleotide sequence ID" value="NZ_JBHSFQ010000005.1"/>
</dbReference>
<dbReference type="Pfam" id="PF25583">
    <property type="entry name" value="WCX"/>
    <property type="match status" value="1"/>
</dbReference>
<dbReference type="PANTHER" id="PTHR34580">
    <property type="match status" value="1"/>
</dbReference>
<accession>A0ABV9DSH5</accession>
<keyword evidence="1" id="KW-0805">Transcription regulation</keyword>
<keyword evidence="2" id="KW-0804">Transcription</keyword>
<dbReference type="InterPro" id="IPR057727">
    <property type="entry name" value="WCX_dom"/>
</dbReference>
<dbReference type="SUPFAM" id="SSF46785">
    <property type="entry name" value="Winged helix' DNA-binding domain"/>
    <property type="match status" value="1"/>
</dbReference>
<evidence type="ECO:0000256" key="2">
    <source>
        <dbReference type="ARBA" id="ARBA00023163"/>
    </source>
</evidence>
<dbReference type="InterPro" id="IPR028349">
    <property type="entry name" value="PafC-like"/>
</dbReference>
<dbReference type="InterPro" id="IPR036390">
    <property type="entry name" value="WH_DNA-bd_sf"/>
</dbReference>
<dbReference type="EMBL" id="JBHSFQ010000005">
    <property type="protein sequence ID" value="MFC4561850.1"/>
    <property type="molecule type" value="Genomic_DNA"/>
</dbReference>